<dbReference type="InterPro" id="IPR020845">
    <property type="entry name" value="AMP-binding_CS"/>
</dbReference>
<dbReference type="Proteomes" id="UP000239710">
    <property type="component" value="Unassembled WGS sequence"/>
</dbReference>
<dbReference type="PRINTS" id="PR00154">
    <property type="entry name" value="AMPBINDING"/>
</dbReference>
<dbReference type="InterPro" id="IPR000873">
    <property type="entry name" value="AMP-dep_synth/lig_dom"/>
</dbReference>
<dbReference type="Gene3D" id="2.30.38.10">
    <property type="entry name" value="Luciferase, Domain 3"/>
    <property type="match status" value="1"/>
</dbReference>
<dbReference type="InterPro" id="IPR010071">
    <property type="entry name" value="AA_adenyl_dom"/>
</dbReference>
<dbReference type="PANTHER" id="PTHR45527">
    <property type="entry name" value="NONRIBOSOMAL PEPTIDE SYNTHETASE"/>
    <property type="match status" value="1"/>
</dbReference>
<proteinExistence type="predicted"/>
<dbReference type="NCBIfam" id="TIGR01733">
    <property type="entry name" value="AA-adenyl-dom"/>
    <property type="match status" value="1"/>
</dbReference>
<reference evidence="2 3" key="1">
    <citation type="submission" date="2016-08" db="EMBL/GenBank/DDBJ databases">
        <title>Evolution of the type three secretion system and type three effector repertoires in Xanthomonas.</title>
        <authorList>
            <person name="Merda D."/>
            <person name="Briand M."/>
            <person name="Bosis E."/>
            <person name="Rousseau C."/>
            <person name="Portier P."/>
            <person name="Jacques M.-A."/>
            <person name="Fischer-Le Saux M."/>
        </authorList>
    </citation>
    <scope>NUCLEOTIDE SEQUENCE [LARGE SCALE GENOMIC DNA]</scope>
    <source>
        <strain evidence="2 3">CFBP1976</strain>
    </source>
</reference>
<dbReference type="SUPFAM" id="SSF56801">
    <property type="entry name" value="Acetyl-CoA synthetase-like"/>
    <property type="match status" value="1"/>
</dbReference>
<evidence type="ECO:0000313" key="2">
    <source>
        <dbReference type="EMBL" id="PPV02580.1"/>
    </source>
</evidence>
<dbReference type="Gene3D" id="3.40.50.980">
    <property type="match status" value="2"/>
</dbReference>
<dbReference type="Pfam" id="PF00501">
    <property type="entry name" value="AMP-binding"/>
    <property type="match status" value="1"/>
</dbReference>
<dbReference type="PANTHER" id="PTHR45527:SF1">
    <property type="entry name" value="FATTY ACID SYNTHASE"/>
    <property type="match status" value="1"/>
</dbReference>
<keyword evidence="3" id="KW-1185">Reference proteome</keyword>
<comment type="caution">
    <text evidence="2">The sequence shown here is derived from an EMBL/GenBank/DDBJ whole genome shotgun (WGS) entry which is preliminary data.</text>
</comment>
<organism evidence="2 3">
    <name type="scientific">Xanthomonas bromi</name>
    <dbReference type="NCBI Taxonomy" id="56449"/>
    <lineage>
        <taxon>Bacteria</taxon>
        <taxon>Pseudomonadati</taxon>
        <taxon>Pseudomonadota</taxon>
        <taxon>Gammaproteobacteria</taxon>
        <taxon>Lysobacterales</taxon>
        <taxon>Lysobacteraceae</taxon>
        <taxon>Xanthomonas</taxon>
    </lineage>
</organism>
<protein>
    <submittedName>
        <fullName evidence="2">Non-ribosomal peptide synthetase</fullName>
    </submittedName>
</protein>
<dbReference type="PROSITE" id="PS00455">
    <property type="entry name" value="AMP_BINDING"/>
    <property type="match status" value="1"/>
</dbReference>
<evidence type="ECO:0000313" key="3">
    <source>
        <dbReference type="Proteomes" id="UP000239710"/>
    </source>
</evidence>
<evidence type="ECO:0000259" key="1">
    <source>
        <dbReference type="Pfam" id="PF00501"/>
    </source>
</evidence>
<feature type="domain" description="AMP-dependent synthetase/ligase" evidence="1">
    <location>
        <begin position="3"/>
        <end position="344"/>
    </location>
</feature>
<name>A0ABX5BK34_9XANT</name>
<feature type="non-terminal residue" evidence="2">
    <location>
        <position position="379"/>
    </location>
</feature>
<sequence>MVEQQAARTPEAIAVECEGERVSYAALNAQANALAQQLIELGVVPDARVAICVPRGPALLVGLLAILKAGAAYVPLDPGYPAQRLRYLLQDSAPQALLVQAATRQALEAQVLSELAVPVIDIERSAQADPATPNPEVAVTPSHLAYVIYTSGSTGQPKGVMVEHRQLAQLVAWHCRTFGVQAGTRTSSVAGLSFDAAAWEIWPTLCAGGCLLMPGRAVAGDVAALLAWWQAQTLEVSFLPTPLAEQAFATQMMPSGLRHLLVGGDRLGQVPAGLPFAVHNNYGPTETTVVATCGEVEPQVWHPSIGAPLPYLRAYVLDTQRRLAPLGVVGELYVGGAGVARGYLGREALTAERFVADAFHPGERMYRTGDLCRWSADGR</sequence>
<gene>
    <name evidence="2" type="ORF">XbrCFBP1976_21755</name>
</gene>
<accession>A0ABX5BK34</accession>
<dbReference type="EMBL" id="MDCE01000128">
    <property type="protein sequence ID" value="PPV02580.1"/>
    <property type="molecule type" value="Genomic_DNA"/>
</dbReference>
<dbReference type="InterPro" id="IPR020459">
    <property type="entry name" value="AMP-binding"/>
</dbReference>